<dbReference type="InterPro" id="IPR000847">
    <property type="entry name" value="LysR_HTH_N"/>
</dbReference>
<evidence type="ECO:0000256" key="4">
    <source>
        <dbReference type="ARBA" id="ARBA00023159"/>
    </source>
</evidence>
<comment type="caution">
    <text evidence="7">The sequence shown here is derived from an EMBL/GenBank/DDBJ whole genome shotgun (WGS) entry which is preliminary data.</text>
</comment>
<comment type="similarity">
    <text evidence="1">Belongs to the LysR transcriptional regulatory family.</text>
</comment>
<keyword evidence="3" id="KW-0238">DNA-binding</keyword>
<dbReference type="SUPFAM" id="SSF46785">
    <property type="entry name" value="Winged helix' DNA-binding domain"/>
    <property type="match status" value="1"/>
</dbReference>
<dbReference type="Pfam" id="PF00126">
    <property type="entry name" value="HTH_1"/>
    <property type="match status" value="1"/>
</dbReference>
<dbReference type="InterPro" id="IPR036390">
    <property type="entry name" value="WH_DNA-bd_sf"/>
</dbReference>
<dbReference type="EMBL" id="JBHRTR010000025">
    <property type="protein sequence ID" value="MFC3227700.1"/>
    <property type="molecule type" value="Genomic_DNA"/>
</dbReference>
<organism evidence="7 8">
    <name type="scientific">Marinibaculum pumilum</name>
    <dbReference type="NCBI Taxonomy" id="1766165"/>
    <lineage>
        <taxon>Bacteria</taxon>
        <taxon>Pseudomonadati</taxon>
        <taxon>Pseudomonadota</taxon>
        <taxon>Alphaproteobacteria</taxon>
        <taxon>Rhodospirillales</taxon>
        <taxon>Rhodospirillaceae</taxon>
        <taxon>Marinibaculum</taxon>
    </lineage>
</organism>
<accession>A0ABV7KZV9</accession>
<name>A0ABV7KZV9_9PROT</name>
<evidence type="ECO:0000256" key="3">
    <source>
        <dbReference type="ARBA" id="ARBA00023125"/>
    </source>
</evidence>
<keyword evidence="4" id="KW-0010">Activator</keyword>
<gene>
    <name evidence="7" type="ORF">ACFOGJ_10685</name>
</gene>
<proteinExistence type="inferred from homology"/>
<dbReference type="PROSITE" id="PS50931">
    <property type="entry name" value="HTH_LYSR"/>
    <property type="match status" value="1"/>
</dbReference>
<dbReference type="Gene3D" id="3.40.190.290">
    <property type="match status" value="1"/>
</dbReference>
<keyword evidence="2" id="KW-0805">Transcription regulation</keyword>
<dbReference type="Gene3D" id="1.10.10.10">
    <property type="entry name" value="Winged helix-like DNA-binding domain superfamily/Winged helix DNA-binding domain"/>
    <property type="match status" value="1"/>
</dbReference>
<dbReference type="Pfam" id="PF03466">
    <property type="entry name" value="LysR_substrate"/>
    <property type="match status" value="1"/>
</dbReference>
<dbReference type="InterPro" id="IPR005119">
    <property type="entry name" value="LysR_subst-bd"/>
</dbReference>
<feature type="domain" description="HTH lysR-type" evidence="6">
    <location>
        <begin position="1"/>
        <end position="58"/>
    </location>
</feature>
<dbReference type="PRINTS" id="PR00039">
    <property type="entry name" value="HTHLYSR"/>
</dbReference>
<evidence type="ECO:0000256" key="5">
    <source>
        <dbReference type="ARBA" id="ARBA00023163"/>
    </source>
</evidence>
<dbReference type="PANTHER" id="PTHR30293">
    <property type="entry name" value="TRANSCRIPTIONAL REGULATORY PROTEIN NAC-RELATED"/>
    <property type="match status" value="1"/>
</dbReference>
<protein>
    <submittedName>
        <fullName evidence="7">LysR family transcriptional regulator</fullName>
    </submittedName>
</protein>
<dbReference type="PANTHER" id="PTHR30293:SF0">
    <property type="entry name" value="NITROGEN ASSIMILATION REGULATORY PROTEIN NAC"/>
    <property type="match status" value="1"/>
</dbReference>
<evidence type="ECO:0000313" key="7">
    <source>
        <dbReference type="EMBL" id="MFC3227700.1"/>
    </source>
</evidence>
<keyword evidence="8" id="KW-1185">Reference proteome</keyword>
<reference evidence="8" key="1">
    <citation type="journal article" date="2019" name="Int. J. Syst. Evol. Microbiol.">
        <title>The Global Catalogue of Microorganisms (GCM) 10K type strain sequencing project: providing services to taxonomists for standard genome sequencing and annotation.</title>
        <authorList>
            <consortium name="The Broad Institute Genomics Platform"/>
            <consortium name="The Broad Institute Genome Sequencing Center for Infectious Disease"/>
            <person name="Wu L."/>
            <person name="Ma J."/>
        </authorList>
    </citation>
    <scope>NUCLEOTIDE SEQUENCE [LARGE SCALE GENOMIC DNA]</scope>
    <source>
        <strain evidence="8">KCTC 42964</strain>
    </source>
</reference>
<dbReference type="SUPFAM" id="SSF53850">
    <property type="entry name" value="Periplasmic binding protein-like II"/>
    <property type="match status" value="1"/>
</dbReference>
<keyword evidence="5" id="KW-0804">Transcription</keyword>
<evidence type="ECO:0000313" key="8">
    <source>
        <dbReference type="Proteomes" id="UP001595528"/>
    </source>
</evidence>
<dbReference type="InterPro" id="IPR036388">
    <property type="entry name" value="WH-like_DNA-bd_sf"/>
</dbReference>
<dbReference type="Proteomes" id="UP001595528">
    <property type="component" value="Unassembled WGS sequence"/>
</dbReference>
<sequence>MDRRQLRYFAAIFEERNLSRAARACNVAQSALSHHLAGLEAELGSPLFRRRPRGMLPTAAGERLYQHAKGILRAMEAAEADIRQAGDRLAGEVSIGMAYSAVKAIGVPFMRRVTQDYPQVRVSITESLSASTLLHVMKSDVELALVYNPPDDPLLETQPVLEEEMICVGRPEIIGATDDPIAFDALLDLPLILLRQGASSRALIDDPALLKRLEARAKLQMNSVHAISGALAEGIGCIIGTRLFMREQLEAGTLHARPIVNPTLSRSLQFCRLVDHPATFVLEAMQGLLLELIRAEIDAGRWQARPLF</sequence>
<evidence type="ECO:0000256" key="2">
    <source>
        <dbReference type="ARBA" id="ARBA00023015"/>
    </source>
</evidence>
<evidence type="ECO:0000259" key="6">
    <source>
        <dbReference type="PROSITE" id="PS50931"/>
    </source>
</evidence>
<dbReference type="RefSeq" id="WP_379900092.1">
    <property type="nucleotide sequence ID" value="NZ_JBHRTR010000025.1"/>
</dbReference>
<evidence type="ECO:0000256" key="1">
    <source>
        <dbReference type="ARBA" id="ARBA00009437"/>
    </source>
</evidence>